<feature type="region of interest" description="Disordered" evidence="3">
    <location>
        <begin position="240"/>
        <end position="279"/>
    </location>
</feature>
<dbReference type="STRING" id="156892.BM477_04615"/>
<dbReference type="AlphaFoldDB" id="A0A1Q5PP36"/>
<dbReference type="InterPro" id="IPR001431">
    <property type="entry name" value="Pept_M16_Zn_BS"/>
</dbReference>
<evidence type="ECO:0000259" key="5">
    <source>
        <dbReference type="Pfam" id="PF05193"/>
    </source>
</evidence>
<feature type="domain" description="Peptidase M16 C-terminal" evidence="5">
    <location>
        <begin position="194"/>
        <end position="371"/>
    </location>
</feature>
<evidence type="ECO:0000256" key="2">
    <source>
        <dbReference type="RuleBase" id="RU004447"/>
    </source>
</evidence>
<feature type="domain" description="Peptidase M16 N-terminal" evidence="4">
    <location>
        <begin position="40"/>
        <end position="187"/>
    </location>
</feature>
<evidence type="ECO:0000256" key="3">
    <source>
        <dbReference type="SAM" id="MobiDB-lite"/>
    </source>
</evidence>
<sequence>MSKQNRIELPSLPASNPNAFVSFDEDGATVKRSVLPGGIRVITQRVPATRSVAVGAWLPVGSRDEHDGHYGSTHFLEHLLFKGTKTRTALQIASAFDEVGGQSNASTSKDYTNYHAQILAEDLPMAIEVLLDMVTSSLLDKAEMDMERGVILEELAAAADDPTDVLFDDYAALVYAGSALARPVGGTRETVSAVTREAIWEHYQRTYSSQNLVVAAAGNLNHEQVCEMVLTAVARGHWDTTSDSAPSPVRPADAIPDPRPGRHLSRKSVEQGHIAVGTRSLPMGDERRSHMMVLASVLGSGMSSRLFQEVRERRGLAYTTFAFNQTYTEAGSFGMYAGCKPSNLAEIERVMVGEWEKLAAHGPTAEELRRITGQTRGSVALGMESNYARMHRLGRSEVSMGHIELLSDQLNDIEAVTAADVATLATELLDGPRMVATVAPELL</sequence>
<dbReference type="EMBL" id="MPDM01000004">
    <property type="protein sequence ID" value="OKL49272.1"/>
    <property type="molecule type" value="Genomic_DNA"/>
</dbReference>
<dbReference type="GO" id="GO:0006508">
    <property type="term" value="P:proteolysis"/>
    <property type="evidence" value="ECO:0007669"/>
    <property type="project" value="InterPro"/>
</dbReference>
<evidence type="ECO:0000313" key="6">
    <source>
        <dbReference type="EMBL" id="OKL49272.1"/>
    </source>
</evidence>
<comment type="similarity">
    <text evidence="1 2">Belongs to the peptidase M16 family.</text>
</comment>
<dbReference type="GO" id="GO:0046872">
    <property type="term" value="F:metal ion binding"/>
    <property type="evidence" value="ECO:0007669"/>
    <property type="project" value="InterPro"/>
</dbReference>
<dbReference type="InterPro" id="IPR011249">
    <property type="entry name" value="Metalloenz_LuxS/M16"/>
</dbReference>
<dbReference type="Proteomes" id="UP000186465">
    <property type="component" value="Unassembled WGS sequence"/>
</dbReference>
<organism evidence="6 7">
    <name type="scientific">Boudabousia marimammalium</name>
    <dbReference type="NCBI Taxonomy" id="156892"/>
    <lineage>
        <taxon>Bacteria</taxon>
        <taxon>Bacillati</taxon>
        <taxon>Actinomycetota</taxon>
        <taxon>Actinomycetes</taxon>
        <taxon>Actinomycetales</taxon>
        <taxon>Actinomycetaceae</taxon>
        <taxon>Boudabousia</taxon>
    </lineage>
</organism>
<dbReference type="SUPFAM" id="SSF63411">
    <property type="entry name" value="LuxS/MPP-like metallohydrolase"/>
    <property type="match status" value="2"/>
</dbReference>
<name>A0A1Q5PP36_9ACTO</name>
<gene>
    <name evidence="6" type="ORF">BM477_04615</name>
</gene>
<comment type="caution">
    <text evidence="6">The sequence shown here is derived from an EMBL/GenBank/DDBJ whole genome shotgun (WGS) entry which is preliminary data.</text>
</comment>
<dbReference type="PANTHER" id="PTHR11851">
    <property type="entry name" value="METALLOPROTEASE"/>
    <property type="match status" value="1"/>
</dbReference>
<protein>
    <submittedName>
        <fullName evidence="6">Peptidase M16</fullName>
    </submittedName>
</protein>
<proteinExistence type="inferred from homology"/>
<dbReference type="PROSITE" id="PS00143">
    <property type="entry name" value="INSULINASE"/>
    <property type="match status" value="1"/>
</dbReference>
<dbReference type="InterPro" id="IPR011765">
    <property type="entry name" value="Pept_M16_N"/>
</dbReference>
<accession>A0A1Q5PP36</accession>
<reference evidence="7" key="1">
    <citation type="submission" date="2016-11" db="EMBL/GenBank/DDBJ databases">
        <title>Actinomyces gypaetusis sp. nov. isolated from Gypaetus barbatus in Qinghai Tibet Plateau China.</title>
        <authorList>
            <person name="Meng X."/>
        </authorList>
    </citation>
    <scope>NUCLEOTIDE SEQUENCE [LARGE SCALE GENOMIC DNA]</scope>
    <source>
        <strain evidence="7">DSM 15383</strain>
    </source>
</reference>
<evidence type="ECO:0000259" key="4">
    <source>
        <dbReference type="Pfam" id="PF00675"/>
    </source>
</evidence>
<keyword evidence="7" id="KW-1185">Reference proteome</keyword>
<dbReference type="GO" id="GO:0004222">
    <property type="term" value="F:metalloendopeptidase activity"/>
    <property type="evidence" value="ECO:0007669"/>
    <property type="project" value="InterPro"/>
</dbReference>
<dbReference type="Gene3D" id="3.30.830.10">
    <property type="entry name" value="Metalloenzyme, LuxS/M16 peptidase-like"/>
    <property type="match status" value="2"/>
</dbReference>
<evidence type="ECO:0000313" key="7">
    <source>
        <dbReference type="Proteomes" id="UP000186465"/>
    </source>
</evidence>
<dbReference type="RefSeq" id="WP_075361512.1">
    <property type="nucleotide sequence ID" value="NZ_MPDM01000004.1"/>
</dbReference>
<dbReference type="OrthoDB" id="9811314at2"/>
<evidence type="ECO:0000256" key="1">
    <source>
        <dbReference type="ARBA" id="ARBA00007261"/>
    </source>
</evidence>
<dbReference type="Pfam" id="PF00675">
    <property type="entry name" value="Peptidase_M16"/>
    <property type="match status" value="1"/>
</dbReference>
<dbReference type="InterPro" id="IPR050361">
    <property type="entry name" value="MPP/UQCRC_Complex"/>
</dbReference>
<dbReference type="Pfam" id="PF05193">
    <property type="entry name" value="Peptidase_M16_C"/>
    <property type="match status" value="1"/>
</dbReference>
<dbReference type="PANTHER" id="PTHR11851:SF49">
    <property type="entry name" value="MITOCHONDRIAL-PROCESSING PEPTIDASE SUBUNIT ALPHA"/>
    <property type="match status" value="1"/>
</dbReference>
<dbReference type="InterPro" id="IPR007863">
    <property type="entry name" value="Peptidase_M16_C"/>
</dbReference>